<feature type="region of interest" description="Disordered" evidence="1">
    <location>
        <begin position="255"/>
        <end position="301"/>
    </location>
</feature>
<feature type="region of interest" description="Disordered" evidence="1">
    <location>
        <begin position="18"/>
        <end position="119"/>
    </location>
</feature>
<gene>
    <name evidence="2" type="ORF">K437DRAFT_32336</name>
</gene>
<feature type="compositionally biased region" description="Low complexity" evidence="1">
    <location>
        <begin position="256"/>
        <end position="273"/>
    </location>
</feature>
<name>A0A066WM97_TILAU</name>
<feature type="region of interest" description="Disordered" evidence="1">
    <location>
        <begin position="175"/>
        <end position="240"/>
    </location>
</feature>
<evidence type="ECO:0000313" key="2">
    <source>
        <dbReference type="EMBL" id="KDN52124.1"/>
    </source>
</evidence>
<feature type="compositionally biased region" description="Basic and acidic residues" evidence="1">
    <location>
        <begin position="1210"/>
        <end position="1226"/>
    </location>
</feature>
<accession>A0A066WM97</accession>
<dbReference type="RefSeq" id="XP_013244962.1">
    <property type="nucleotide sequence ID" value="XM_013389508.1"/>
</dbReference>
<feature type="region of interest" description="Disordered" evidence="1">
    <location>
        <begin position="894"/>
        <end position="929"/>
    </location>
</feature>
<feature type="compositionally biased region" description="Basic and acidic residues" evidence="1">
    <location>
        <begin position="69"/>
        <end position="79"/>
    </location>
</feature>
<feature type="compositionally biased region" description="Low complexity" evidence="1">
    <location>
        <begin position="191"/>
        <end position="219"/>
    </location>
</feature>
<organism evidence="2 3">
    <name type="scientific">Tilletiaria anomala (strain ATCC 24038 / CBS 436.72 / UBC 951)</name>
    <dbReference type="NCBI Taxonomy" id="1037660"/>
    <lineage>
        <taxon>Eukaryota</taxon>
        <taxon>Fungi</taxon>
        <taxon>Dikarya</taxon>
        <taxon>Basidiomycota</taxon>
        <taxon>Ustilaginomycotina</taxon>
        <taxon>Exobasidiomycetes</taxon>
        <taxon>Georgefischeriales</taxon>
        <taxon>Tilletiariaceae</taxon>
        <taxon>Tilletiaria</taxon>
    </lineage>
</organism>
<dbReference type="HOGENOM" id="CLU_263010_0_0_1"/>
<feature type="region of interest" description="Disordered" evidence="1">
    <location>
        <begin position="1263"/>
        <end position="1282"/>
    </location>
</feature>
<feature type="compositionally biased region" description="Basic and acidic residues" evidence="1">
    <location>
        <begin position="274"/>
        <end position="285"/>
    </location>
</feature>
<feature type="region of interest" description="Disordered" evidence="1">
    <location>
        <begin position="1129"/>
        <end position="1149"/>
    </location>
</feature>
<keyword evidence="3" id="KW-1185">Reference proteome</keyword>
<dbReference type="Proteomes" id="UP000027361">
    <property type="component" value="Unassembled WGS sequence"/>
</dbReference>
<feature type="region of interest" description="Disordered" evidence="1">
    <location>
        <begin position="1007"/>
        <end position="1056"/>
    </location>
</feature>
<evidence type="ECO:0000313" key="3">
    <source>
        <dbReference type="Proteomes" id="UP000027361"/>
    </source>
</evidence>
<dbReference type="EMBL" id="JMSN01000013">
    <property type="protein sequence ID" value="KDN52124.1"/>
    <property type="molecule type" value="Genomic_DNA"/>
</dbReference>
<dbReference type="GeneID" id="25267378"/>
<feature type="compositionally biased region" description="Low complexity" evidence="1">
    <location>
        <begin position="1007"/>
        <end position="1022"/>
    </location>
</feature>
<feature type="region of interest" description="Disordered" evidence="1">
    <location>
        <begin position="1204"/>
        <end position="1247"/>
    </location>
</feature>
<dbReference type="InParanoid" id="A0A066WM97"/>
<protein>
    <submittedName>
        <fullName evidence="2">Uncharacterized protein</fullName>
    </submittedName>
</protein>
<feature type="compositionally biased region" description="Polar residues" evidence="1">
    <location>
        <begin position="1037"/>
        <end position="1050"/>
    </location>
</feature>
<reference evidence="2 3" key="1">
    <citation type="submission" date="2014-05" db="EMBL/GenBank/DDBJ databases">
        <title>Draft genome sequence of a rare smut relative, Tilletiaria anomala UBC 951.</title>
        <authorList>
            <consortium name="DOE Joint Genome Institute"/>
            <person name="Toome M."/>
            <person name="Kuo A."/>
            <person name="Henrissat B."/>
            <person name="Lipzen A."/>
            <person name="Tritt A."/>
            <person name="Yoshinaga Y."/>
            <person name="Zane M."/>
            <person name="Barry K."/>
            <person name="Grigoriev I.V."/>
            <person name="Spatafora J.W."/>
            <person name="Aimea M.C."/>
        </authorList>
    </citation>
    <scope>NUCLEOTIDE SEQUENCE [LARGE SCALE GENOMIC DNA]</scope>
    <source>
        <strain evidence="2 3">UBC 951</strain>
    </source>
</reference>
<feature type="compositionally biased region" description="Basic residues" evidence="1">
    <location>
        <begin position="512"/>
        <end position="524"/>
    </location>
</feature>
<feature type="compositionally biased region" description="Acidic residues" evidence="1">
    <location>
        <begin position="39"/>
        <end position="48"/>
    </location>
</feature>
<feature type="region of interest" description="Disordered" evidence="1">
    <location>
        <begin position="504"/>
        <end position="524"/>
    </location>
</feature>
<sequence>MAPPATLGVPQVYYLQHYDSPIPFSPGNQAGRGGRYAEEEGDDDDEDYVMSSLRKVRRGAAKPNLQHASSRERAQPDAHKRSHSESFCFPLPPTDIGSTAATPYGAPVPPNYPKPPVDHAYPLGTGLQARHTLRRPLSMAHLKSVAEVAALDERLHPRTIEQWRVEAERYAHAQGNDQAGARPDGDFDALSTVESCSTSEPSSSSTGTFADTAAGTDTDANTDRLAPSPSGVALPKKSMKRTPVASGFLGVPLARTAPGSCSSHSTSTVLSSDKSNESDSRRGSDETSLFIRDVGDRRRSTATSITTLPTDTECRGDANFKLDNKVSPVRTANVATTTRAKVGAQQEIDGRNPSWTLVKQYHHAASGIPTSYSLPSIVTDSVAPLAYSKVAAVHTAIPPLDSIGTDQYPQAVQHHRRHKQEDLLARPHRRTVSIEQLYDEDAWEDDDGEGNANLYKDNQLPEADYTEGEEVGLGAQDGADQAKVLRLRRSLELLNLRGDFSEHATPSASLKQHGRAARQRQQQPKKRLISLGGAGAVEVDDFGAPIEMAAPSLAEQLANASDIEWSVDESVAPCVLSYQLDTLQDADMTDERHQSRQGPTAHVVVVLRSPALRDGTQHDASVAEVGSSWSRAASRVNSFNHHHAAVGGVRRRVSSGGRQAVRGVLPRKVSIGRKPPSGVAGVNRSTSIISSITEDSPILSGALSASAALQPLLSNNSGGTARALLMSPLDVERLFGVPLSAMSPPVGSNRSPIVVADVADAHATALQLLDEPSGRQPQQRHQLAAAKLELPSIAQSSKDGLAEFSYLLENDFFDQMRPRSPELHRSGASKAQVSPTEVLSTGTTSALPGIPPPFVTDQTRIPSDYQVAPKASDIRSMMSKPQLHDAGQLKNIPSGSTATVHYPVPTPSPASVLDRSRPKTKRRELEQPLSAETSPVFVVKTRYRTPVSRTNSNISDATVRPLVPQRKVSKDQLSQQAREASIPIDVAEAEDSLPAGPMWVGKHVNPHPAAPRQRPAMPPTTRVSFADSARSKPMHRNQLSQSFTGTSTPRPHSLASTSNAAGAAFATPMSMTAPSFVSSRGRRPSHTQILRGRALDDVRQSCHAKAAYIRATMDAKGGTSLAVTPAMSINTSSSGSSQGTRTSPVKSSRLGAFASRPKAVEKPYIAKSLSMPTALLAGLRRDSGAPKAQQIAAATTEAKAAIAPLNRLRRSSDLKPKPKPPPEPRPRVSTGKGFDEHGARIPARLQPSVRMAAKWTSIEPATAAPAFPVPPAGILVSPPDSS</sequence>
<proteinExistence type="predicted"/>
<feature type="compositionally biased region" description="Pro residues" evidence="1">
    <location>
        <begin position="106"/>
        <end position="115"/>
    </location>
</feature>
<evidence type="ECO:0000256" key="1">
    <source>
        <dbReference type="SAM" id="MobiDB-lite"/>
    </source>
</evidence>
<feature type="compositionally biased region" description="Low complexity" evidence="1">
    <location>
        <begin position="1131"/>
        <end position="1143"/>
    </location>
</feature>
<comment type="caution">
    <text evidence="2">The sequence shown here is derived from an EMBL/GenBank/DDBJ whole genome shotgun (WGS) entry which is preliminary data.</text>
</comment>